<keyword evidence="3" id="KW-0597">Phosphoprotein</keyword>
<dbReference type="EC" id="2.7.13.3" evidence="2"/>
<dbReference type="InterPro" id="IPR036890">
    <property type="entry name" value="HATPase_C_sf"/>
</dbReference>
<dbReference type="InterPro" id="IPR003661">
    <property type="entry name" value="HisK_dim/P_dom"/>
</dbReference>
<evidence type="ECO:0000256" key="3">
    <source>
        <dbReference type="ARBA" id="ARBA00022553"/>
    </source>
</evidence>
<dbReference type="NCBIfam" id="TIGR00229">
    <property type="entry name" value="sensory_box"/>
    <property type="match status" value="2"/>
</dbReference>
<dbReference type="Pfam" id="PF13426">
    <property type="entry name" value="PAS_9"/>
    <property type="match status" value="1"/>
</dbReference>
<keyword evidence="10" id="KW-1185">Reference proteome</keyword>
<dbReference type="STRING" id="688867.SAMN05660236_4474"/>
<dbReference type="FunFam" id="3.30.565.10:FF:000006">
    <property type="entry name" value="Sensor histidine kinase WalK"/>
    <property type="match status" value="1"/>
</dbReference>
<dbReference type="SUPFAM" id="SSF47384">
    <property type="entry name" value="Homodimeric domain of signal transducing histidine kinase"/>
    <property type="match status" value="1"/>
</dbReference>
<dbReference type="SMART" id="SM00387">
    <property type="entry name" value="HATPase_c"/>
    <property type="match status" value="1"/>
</dbReference>
<dbReference type="InterPro" id="IPR052162">
    <property type="entry name" value="Sensor_kinase/Photoreceptor"/>
</dbReference>
<organism evidence="9 10">
    <name type="scientific">Ohtaekwangia koreensis</name>
    <dbReference type="NCBI Taxonomy" id="688867"/>
    <lineage>
        <taxon>Bacteria</taxon>
        <taxon>Pseudomonadati</taxon>
        <taxon>Bacteroidota</taxon>
        <taxon>Cytophagia</taxon>
        <taxon>Cytophagales</taxon>
        <taxon>Fulvivirgaceae</taxon>
        <taxon>Ohtaekwangia</taxon>
    </lineage>
</organism>
<dbReference type="InterPro" id="IPR001610">
    <property type="entry name" value="PAC"/>
</dbReference>
<evidence type="ECO:0000256" key="1">
    <source>
        <dbReference type="ARBA" id="ARBA00000085"/>
    </source>
</evidence>
<dbReference type="Pfam" id="PF02518">
    <property type="entry name" value="HATPase_c"/>
    <property type="match status" value="1"/>
</dbReference>
<dbReference type="PANTHER" id="PTHR43304:SF1">
    <property type="entry name" value="PAC DOMAIN-CONTAINING PROTEIN"/>
    <property type="match status" value="1"/>
</dbReference>
<gene>
    <name evidence="9" type="ORF">SAMN05660236_4474</name>
</gene>
<evidence type="ECO:0000259" key="7">
    <source>
        <dbReference type="PROSITE" id="PS50112"/>
    </source>
</evidence>
<dbReference type="InterPro" id="IPR004358">
    <property type="entry name" value="Sig_transdc_His_kin-like_C"/>
</dbReference>
<evidence type="ECO:0000313" key="9">
    <source>
        <dbReference type="EMBL" id="SKC83525.1"/>
    </source>
</evidence>
<dbReference type="Pfam" id="PF08447">
    <property type="entry name" value="PAS_3"/>
    <property type="match status" value="1"/>
</dbReference>
<dbReference type="Gene3D" id="3.30.565.10">
    <property type="entry name" value="Histidine kinase-like ATPase, C-terminal domain"/>
    <property type="match status" value="1"/>
</dbReference>
<dbReference type="RefSeq" id="WP_079688995.1">
    <property type="nucleotide sequence ID" value="NZ_FUZU01000003.1"/>
</dbReference>
<dbReference type="CDD" id="cd00082">
    <property type="entry name" value="HisKA"/>
    <property type="match status" value="1"/>
</dbReference>
<dbReference type="InterPro" id="IPR003594">
    <property type="entry name" value="HATPase_dom"/>
</dbReference>
<dbReference type="PANTHER" id="PTHR43304">
    <property type="entry name" value="PHYTOCHROME-LIKE PROTEIN CPH1"/>
    <property type="match status" value="1"/>
</dbReference>
<dbReference type="Proteomes" id="UP000190961">
    <property type="component" value="Unassembled WGS sequence"/>
</dbReference>
<comment type="catalytic activity">
    <reaction evidence="1">
        <text>ATP + protein L-histidine = ADP + protein N-phospho-L-histidine.</text>
        <dbReference type="EC" id="2.7.13.3"/>
    </reaction>
</comment>
<dbReference type="Gene3D" id="1.10.287.130">
    <property type="match status" value="1"/>
</dbReference>
<dbReference type="SMART" id="SM00091">
    <property type="entry name" value="PAS"/>
    <property type="match status" value="2"/>
</dbReference>
<protein>
    <recommendedName>
        <fullName evidence="2">histidine kinase</fullName>
        <ecNumber evidence="2">2.7.13.3</ecNumber>
    </recommendedName>
</protein>
<dbReference type="SMART" id="SM00086">
    <property type="entry name" value="PAC"/>
    <property type="match status" value="2"/>
</dbReference>
<dbReference type="InterPro" id="IPR036097">
    <property type="entry name" value="HisK_dim/P_sf"/>
</dbReference>
<dbReference type="SMART" id="SM00388">
    <property type="entry name" value="HisKA"/>
    <property type="match status" value="1"/>
</dbReference>
<keyword evidence="5" id="KW-0418">Kinase</keyword>
<dbReference type="CDD" id="cd00075">
    <property type="entry name" value="HATPase"/>
    <property type="match status" value="1"/>
</dbReference>
<dbReference type="PROSITE" id="PS50112">
    <property type="entry name" value="PAS"/>
    <property type="match status" value="1"/>
</dbReference>
<evidence type="ECO:0000259" key="8">
    <source>
        <dbReference type="PROSITE" id="PS50113"/>
    </source>
</evidence>
<dbReference type="Gene3D" id="3.30.450.20">
    <property type="entry name" value="PAS domain"/>
    <property type="match status" value="2"/>
</dbReference>
<proteinExistence type="predicted"/>
<evidence type="ECO:0000256" key="4">
    <source>
        <dbReference type="ARBA" id="ARBA00022679"/>
    </source>
</evidence>
<dbReference type="PROSITE" id="PS50109">
    <property type="entry name" value="HIS_KIN"/>
    <property type="match status" value="1"/>
</dbReference>
<evidence type="ECO:0000259" key="6">
    <source>
        <dbReference type="PROSITE" id="PS50109"/>
    </source>
</evidence>
<evidence type="ECO:0000256" key="2">
    <source>
        <dbReference type="ARBA" id="ARBA00012438"/>
    </source>
</evidence>
<reference evidence="9 10" key="1">
    <citation type="submission" date="2017-02" db="EMBL/GenBank/DDBJ databases">
        <authorList>
            <person name="Peterson S.W."/>
        </authorList>
    </citation>
    <scope>NUCLEOTIDE SEQUENCE [LARGE SCALE GENOMIC DNA]</scope>
    <source>
        <strain evidence="9 10">DSM 25262</strain>
    </source>
</reference>
<dbReference type="SUPFAM" id="SSF55874">
    <property type="entry name" value="ATPase domain of HSP90 chaperone/DNA topoisomerase II/histidine kinase"/>
    <property type="match status" value="1"/>
</dbReference>
<evidence type="ECO:0000256" key="5">
    <source>
        <dbReference type="ARBA" id="ARBA00022777"/>
    </source>
</evidence>
<dbReference type="OrthoDB" id="9766459at2"/>
<name>A0A1T5M5W3_9BACT</name>
<keyword evidence="4" id="KW-0808">Transferase</keyword>
<dbReference type="Pfam" id="PF00512">
    <property type="entry name" value="HisKA"/>
    <property type="match status" value="1"/>
</dbReference>
<dbReference type="PROSITE" id="PS50113">
    <property type="entry name" value="PAC"/>
    <property type="match status" value="1"/>
</dbReference>
<dbReference type="FunFam" id="3.30.450.20:FF:000099">
    <property type="entry name" value="Sensory box sensor histidine kinase"/>
    <property type="match status" value="1"/>
</dbReference>
<accession>A0A1T5M5W3</accession>
<dbReference type="InterPro" id="IPR000014">
    <property type="entry name" value="PAS"/>
</dbReference>
<dbReference type="InterPro" id="IPR013655">
    <property type="entry name" value="PAS_fold_3"/>
</dbReference>
<dbReference type="InterPro" id="IPR035965">
    <property type="entry name" value="PAS-like_dom_sf"/>
</dbReference>
<dbReference type="GO" id="GO:0000155">
    <property type="term" value="F:phosphorelay sensor kinase activity"/>
    <property type="evidence" value="ECO:0007669"/>
    <property type="project" value="InterPro"/>
</dbReference>
<sequence length="509" mass="57678">MVEQKVISLESEAGFRVLFECATVSILVINEQGSIGLANPCAEGLFAYSPAELIGQPIEVLLPDDLRARHAHHRSGYFAKPKTRPMGLGMELYGRKKNGEVFPVAISLGHYELDGETLAVAFVTDITDQVKTKKLVAEREAWFRSMAENSPVMIWVSGLDKNCTYFNNTWLGYTGRQIEEELGSGWATGILPEDLEQCMLTYTNAFDRRQSFVMEYRLRRHDGQYRWIQDVGKPTYIDNIFTGFIGSCSDIHDQRMMQEELEQLVQTRTAELYRALDREKEMSELKSRFVSMASHEFRTPLSIVLSSTSLIERYVALQHDERIQKHLTRIKSSVSNLTNILNDFLSLDKLDQGKVETEYDTIDIGQFMNEVVEDVQATRRKDQQVLILHEGDTNVTVDQKKLRYILVNLLSNSMKYSPEASVVTVTSTLNPDALIIAVADRGIGIPEEEQKYLYSKFFRAKNTGNIQGTGLGLTIVKRYVEVMGGEISCISKQEEGTTFTVKIPKAIYP</sequence>
<dbReference type="InterPro" id="IPR005467">
    <property type="entry name" value="His_kinase_dom"/>
</dbReference>
<feature type="domain" description="PAS" evidence="7">
    <location>
        <begin position="11"/>
        <end position="65"/>
    </location>
</feature>
<dbReference type="PRINTS" id="PR00344">
    <property type="entry name" value="BCTRLSENSOR"/>
</dbReference>
<dbReference type="CDD" id="cd00130">
    <property type="entry name" value="PAS"/>
    <property type="match status" value="2"/>
</dbReference>
<evidence type="ECO:0000313" key="10">
    <source>
        <dbReference type="Proteomes" id="UP000190961"/>
    </source>
</evidence>
<dbReference type="AlphaFoldDB" id="A0A1T5M5W3"/>
<dbReference type="SUPFAM" id="SSF55785">
    <property type="entry name" value="PYP-like sensor domain (PAS domain)"/>
    <property type="match status" value="2"/>
</dbReference>
<feature type="domain" description="PAC" evidence="8">
    <location>
        <begin position="212"/>
        <end position="263"/>
    </location>
</feature>
<dbReference type="EMBL" id="FUZU01000003">
    <property type="protein sequence ID" value="SKC83525.1"/>
    <property type="molecule type" value="Genomic_DNA"/>
</dbReference>
<feature type="domain" description="Histidine kinase" evidence="6">
    <location>
        <begin position="292"/>
        <end position="507"/>
    </location>
</feature>
<dbReference type="InterPro" id="IPR000700">
    <property type="entry name" value="PAS-assoc_C"/>
</dbReference>